<protein>
    <recommendedName>
        <fullName evidence="3">DUF4932 domain-containing protein</fullName>
    </recommendedName>
</protein>
<keyword evidence="2" id="KW-1185">Reference proteome</keyword>
<evidence type="ECO:0008006" key="3">
    <source>
        <dbReference type="Google" id="ProtNLM"/>
    </source>
</evidence>
<gene>
    <name evidence="1" type="ORF">SAMN02745199_0529</name>
</gene>
<accession>A0A1M5RP64</accession>
<evidence type="ECO:0000313" key="1">
    <source>
        <dbReference type="EMBL" id="SHH27888.1"/>
    </source>
</evidence>
<sequence length="326" mass="38662">MKQIVVLFDKGTNYIFHILAASGINFYSDYTEKYSKTLKSAHLEFLIGHKALLSFQNGHASELVDPIIFFPAYLNLDSQEKIKEYFDLLLNALIRDEVPFIKKYRDFIEKRTLWTPEINSGWFNKIKDKVSLIEKLGEIYIENFQTFETEVWPKEREKLIEVAEELNKRLKKLNLIKRWEELVGIDFKVPEYQIILVFAIKNGPNANSLGYDRNVFYSGNNLKWTIDFISHEVGTHIMFNGIKQFMEEIFFETDTDMNDKAQKFQRLYKAYECLAQFYNTKILGKQLSYNLSNFESDKYLSFYHKLYESGIRTYNKMLKVAMETLR</sequence>
<dbReference type="AlphaFoldDB" id="A0A1M5RP64"/>
<name>A0A1M5RP64_9BACT</name>
<dbReference type="Proteomes" id="UP000242592">
    <property type="component" value="Unassembled WGS sequence"/>
</dbReference>
<proteinExistence type="predicted"/>
<reference evidence="2" key="1">
    <citation type="submission" date="2016-11" db="EMBL/GenBank/DDBJ databases">
        <authorList>
            <person name="Varghese N."/>
            <person name="Submissions S."/>
        </authorList>
    </citation>
    <scope>NUCLEOTIDE SEQUENCE [LARGE SCALE GENOMIC DNA]</scope>
    <source>
        <strain evidence="2">DSM 15807</strain>
    </source>
</reference>
<dbReference type="OrthoDB" id="43408at2"/>
<evidence type="ECO:0000313" key="2">
    <source>
        <dbReference type="Proteomes" id="UP000242592"/>
    </source>
</evidence>
<dbReference type="EMBL" id="FQXN01000002">
    <property type="protein sequence ID" value="SHH27888.1"/>
    <property type="molecule type" value="Genomic_DNA"/>
</dbReference>
<organism evidence="1 2">
    <name type="scientific">Thermosipho atlanticus DSM 15807</name>
    <dbReference type="NCBI Taxonomy" id="1123380"/>
    <lineage>
        <taxon>Bacteria</taxon>
        <taxon>Thermotogati</taxon>
        <taxon>Thermotogota</taxon>
        <taxon>Thermotogae</taxon>
        <taxon>Thermotogales</taxon>
        <taxon>Fervidobacteriaceae</taxon>
        <taxon>Thermosipho</taxon>
    </lineage>
</organism>
<dbReference type="RefSeq" id="WP_073071904.1">
    <property type="nucleotide sequence ID" value="NZ_FQXN01000002.1"/>
</dbReference>